<dbReference type="Pfam" id="PF12804">
    <property type="entry name" value="NTP_transf_3"/>
    <property type="match status" value="1"/>
</dbReference>
<dbReference type="GO" id="GO:0016779">
    <property type="term" value="F:nucleotidyltransferase activity"/>
    <property type="evidence" value="ECO:0007669"/>
    <property type="project" value="UniProtKB-ARBA"/>
</dbReference>
<keyword evidence="1" id="KW-0460">Magnesium</keyword>
<dbReference type="CDD" id="cd04182">
    <property type="entry name" value="GT_2_like_f"/>
    <property type="match status" value="1"/>
</dbReference>
<dbReference type="SUPFAM" id="SSF53448">
    <property type="entry name" value="Nucleotide-diphospho-sugar transferases"/>
    <property type="match status" value="1"/>
</dbReference>
<dbReference type="InterPro" id="IPR029044">
    <property type="entry name" value="Nucleotide-diphossugar_trans"/>
</dbReference>
<sequence>MNGCWVILASGYARRYGADKTLAPCPQCQRPMFDHVRVLVSGFSMPVAVVLRPDQTSLQDLATRAGLTPLINHDAEEGLAASLRCAAAWAIGREWMGVLLADMPAIRPSTLTAVMARAGRDRVARPLDTCVTPARPGHPVILGSDFFPALKTLEGDQGARELIRSLPGSCHVTVPVRDSGVWQDVDHPQDWASLTGCPEGLNVRQKRR</sequence>
<dbReference type="PANTHER" id="PTHR43777:SF1">
    <property type="entry name" value="MOLYBDENUM COFACTOR CYTIDYLYLTRANSFERASE"/>
    <property type="match status" value="1"/>
</dbReference>
<proteinExistence type="predicted"/>
<evidence type="ECO:0000256" key="1">
    <source>
        <dbReference type="ARBA" id="ARBA00022842"/>
    </source>
</evidence>
<feature type="domain" description="MobA-like NTP transferase" evidence="2">
    <location>
        <begin position="6"/>
        <end position="166"/>
    </location>
</feature>
<dbReference type="KEGG" id="tcd:AAIA72_02010"/>
<dbReference type="InterPro" id="IPR025877">
    <property type="entry name" value="MobA-like_NTP_Trfase"/>
</dbReference>
<accession>A0AB39UXP8</accession>
<dbReference type="RefSeq" id="WP_369601787.1">
    <property type="nucleotide sequence ID" value="NZ_CP154858.1"/>
</dbReference>
<dbReference type="PANTHER" id="PTHR43777">
    <property type="entry name" value="MOLYBDENUM COFACTOR CYTIDYLYLTRANSFERASE"/>
    <property type="match status" value="1"/>
</dbReference>
<gene>
    <name evidence="3" type="ORF">AAIA72_02010</name>
</gene>
<name>A0AB39UXP8_9GAMM</name>
<dbReference type="AlphaFoldDB" id="A0AB39UXP8"/>
<protein>
    <submittedName>
        <fullName evidence="3">Nucleotidyltransferase family protein</fullName>
    </submittedName>
</protein>
<evidence type="ECO:0000313" key="3">
    <source>
        <dbReference type="EMBL" id="XDT72783.1"/>
    </source>
</evidence>
<organism evidence="3">
    <name type="scientific">Thermohahella caldifontis</name>
    <dbReference type="NCBI Taxonomy" id="3142973"/>
    <lineage>
        <taxon>Bacteria</taxon>
        <taxon>Pseudomonadati</taxon>
        <taxon>Pseudomonadota</taxon>
        <taxon>Gammaproteobacteria</taxon>
        <taxon>Oceanospirillales</taxon>
        <taxon>Hahellaceae</taxon>
        <taxon>Thermohahella</taxon>
    </lineage>
</organism>
<dbReference type="Gene3D" id="3.90.550.10">
    <property type="entry name" value="Spore Coat Polysaccharide Biosynthesis Protein SpsA, Chain A"/>
    <property type="match status" value="1"/>
</dbReference>
<evidence type="ECO:0000259" key="2">
    <source>
        <dbReference type="Pfam" id="PF12804"/>
    </source>
</evidence>
<reference evidence="3" key="1">
    <citation type="submission" date="2024-05" db="EMBL/GenBank/DDBJ databases">
        <title>Genome sequencing of novel strain.</title>
        <authorList>
            <person name="Ganbat D."/>
            <person name="Ganbat S."/>
            <person name="Lee S.-J."/>
        </authorList>
    </citation>
    <scope>NUCLEOTIDE SEQUENCE</scope>
    <source>
        <strain evidence="3">SMD15-11</strain>
    </source>
</reference>
<dbReference type="EMBL" id="CP154858">
    <property type="protein sequence ID" value="XDT72783.1"/>
    <property type="molecule type" value="Genomic_DNA"/>
</dbReference>